<dbReference type="PANTHER" id="PTHR43081">
    <property type="entry name" value="ADENYLATE CYCLASE, TERMINAL-DIFFERENTIATION SPECIFIC-RELATED"/>
    <property type="match status" value="1"/>
</dbReference>
<keyword evidence="1" id="KW-0472">Membrane</keyword>
<dbReference type="SMART" id="SM00044">
    <property type="entry name" value="CYCc"/>
    <property type="match status" value="1"/>
</dbReference>
<dbReference type="Pfam" id="PF05226">
    <property type="entry name" value="CHASE2"/>
    <property type="match status" value="1"/>
</dbReference>
<evidence type="ECO:0000256" key="1">
    <source>
        <dbReference type="SAM" id="Phobius"/>
    </source>
</evidence>
<dbReference type="Gene3D" id="3.30.70.1230">
    <property type="entry name" value="Nucleotide cyclase"/>
    <property type="match status" value="1"/>
</dbReference>
<dbReference type="InterPro" id="IPR001054">
    <property type="entry name" value="A/G_cyclase"/>
</dbReference>
<dbReference type="SUPFAM" id="SSF55073">
    <property type="entry name" value="Nucleotide cyclase"/>
    <property type="match status" value="1"/>
</dbReference>
<keyword evidence="1" id="KW-0812">Transmembrane</keyword>
<dbReference type="GO" id="GO:0006171">
    <property type="term" value="P:cAMP biosynthetic process"/>
    <property type="evidence" value="ECO:0007669"/>
    <property type="project" value="TreeGrafter"/>
</dbReference>
<evidence type="ECO:0000313" key="4">
    <source>
        <dbReference type="Proteomes" id="UP000295131"/>
    </source>
</evidence>
<name>A0A4R5PMD9_9HYPH</name>
<dbReference type="Pfam" id="PF00211">
    <property type="entry name" value="Guanylate_cyc"/>
    <property type="match status" value="1"/>
</dbReference>
<dbReference type="GO" id="GO:0035556">
    <property type="term" value="P:intracellular signal transduction"/>
    <property type="evidence" value="ECO:0007669"/>
    <property type="project" value="InterPro"/>
</dbReference>
<dbReference type="EMBL" id="SMSI01000001">
    <property type="protein sequence ID" value="TDH38164.1"/>
    <property type="molecule type" value="Genomic_DNA"/>
</dbReference>
<proteinExistence type="predicted"/>
<reference evidence="3 4" key="1">
    <citation type="journal article" date="2013" name="Int. J. Syst. Evol. Microbiol.">
        <title>Hoeflea suaedae sp. nov., an endophytic bacterium isolated from the root of the halophyte Suaeda maritima.</title>
        <authorList>
            <person name="Chung E.J."/>
            <person name="Park J.A."/>
            <person name="Pramanik P."/>
            <person name="Bibi F."/>
            <person name="Jeon C.O."/>
            <person name="Chung Y.R."/>
        </authorList>
    </citation>
    <scope>NUCLEOTIDE SEQUENCE [LARGE SCALE GENOMIC DNA]</scope>
    <source>
        <strain evidence="3 4">YC6898</strain>
    </source>
</reference>
<feature type="transmembrane region" description="Helical" evidence="1">
    <location>
        <begin position="384"/>
        <end position="403"/>
    </location>
</feature>
<protein>
    <submittedName>
        <fullName evidence="3">Adenylate/guanylate cyclase domain-containing protein</fullName>
    </submittedName>
</protein>
<feature type="domain" description="Guanylate cyclase" evidence="2">
    <location>
        <begin position="446"/>
        <end position="578"/>
    </location>
</feature>
<dbReference type="GO" id="GO:0004016">
    <property type="term" value="F:adenylate cyclase activity"/>
    <property type="evidence" value="ECO:0007669"/>
    <property type="project" value="UniProtKB-ARBA"/>
</dbReference>
<evidence type="ECO:0000259" key="2">
    <source>
        <dbReference type="PROSITE" id="PS50125"/>
    </source>
</evidence>
<comment type="caution">
    <text evidence="3">The sequence shown here is derived from an EMBL/GenBank/DDBJ whole genome shotgun (WGS) entry which is preliminary data.</text>
</comment>
<dbReference type="CDD" id="cd07302">
    <property type="entry name" value="CHD"/>
    <property type="match status" value="1"/>
</dbReference>
<dbReference type="PROSITE" id="PS50125">
    <property type="entry name" value="GUANYLATE_CYCLASE_2"/>
    <property type="match status" value="1"/>
</dbReference>
<dbReference type="InterPro" id="IPR007890">
    <property type="entry name" value="CHASE2"/>
</dbReference>
<sequence>MMQGNSGSMLRRPAARMAILALLLLICDILFTSAFDRIRGRSYDLYQQIAPVEIPLEDIVLVEIDDASLTREGRWPWPRTKIGSLIEAIGTQEPAAFAIDILFPDRGTDEGDAALSQAIARTRPVLAMSLTDQAGSAEPAPAAGWSVVGEAPDTLATFPGLLASLPEFTGAAGGLGMVRSVPDDDGVTRSVPMLWAVAGPDGLTLWPALSLDLARQALGETDYTVRLGPQGYDAVKVGDRIVRLTAGGAVWLADAAQDLTRVSALDLLDGTPGNALRDRIVILSVAATGFDSFHTTPLVATRPGVEIHALLTAQILAGHFPYEPAYAKTVERTGFGLLAVLLILSVAFFPVYPLPVLMALPLIFCAPFAAGLLAWRMEGELFDALRPTIGLAIVAAAGGYFLYRTAETRRRQISGQFARYLSPDVVERLIRSEEDVGRSAERREVTVLFMDMRGFTAASERLAPEEIVANVNRFLTLSSEEIFRTEGTIDKFMGDAVMAFWNAPLDQPDHAERAIRAVRAIYRRLDAENAHLAQRGLEPIRLGAGLETGVCSVGNFGSDIRYNYTVIGHAANLASRLETATKLSAASVLCGPELARRIPREVEPAGDFELSGFAEAVPGFALRLPD</sequence>
<keyword evidence="1" id="KW-1133">Transmembrane helix</keyword>
<feature type="transmembrane region" description="Helical" evidence="1">
    <location>
        <begin position="334"/>
        <end position="352"/>
    </location>
</feature>
<evidence type="ECO:0000313" key="3">
    <source>
        <dbReference type="EMBL" id="TDH38164.1"/>
    </source>
</evidence>
<dbReference type="InterPro" id="IPR029787">
    <property type="entry name" value="Nucleotide_cyclase"/>
</dbReference>
<gene>
    <name evidence="3" type="ORF">E2A64_03315</name>
</gene>
<dbReference type="AlphaFoldDB" id="A0A4R5PMD9"/>
<dbReference type="InterPro" id="IPR050697">
    <property type="entry name" value="Adenylyl/Guanylyl_Cyclase_3/4"/>
</dbReference>
<dbReference type="PANTHER" id="PTHR43081:SF1">
    <property type="entry name" value="ADENYLATE CYCLASE, TERMINAL-DIFFERENTIATION SPECIFIC"/>
    <property type="match status" value="1"/>
</dbReference>
<accession>A0A4R5PMD9</accession>
<organism evidence="3 4">
    <name type="scientific">Pseudohoeflea suaedae</name>
    <dbReference type="NCBI Taxonomy" id="877384"/>
    <lineage>
        <taxon>Bacteria</taxon>
        <taxon>Pseudomonadati</taxon>
        <taxon>Pseudomonadota</taxon>
        <taxon>Alphaproteobacteria</taxon>
        <taxon>Hyphomicrobiales</taxon>
        <taxon>Rhizobiaceae</taxon>
        <taxon>Pseudohoeflea</taxon>
    </lineage>
</organism>
<dbReference type="SMART" id="SM01080">
    <property type="entry name" value="CHASE2"/>
    <property type="match status" value="1"/>
</dbReference>
<keyword evidence="4" id="KW-1185">Reference proteome</keyword>
<dbReference type="Proteomes" id="UP000295131">
    <property type="component" value="Unassembled WGS sequence"/>
</dbReference>